<name>A0ABW8SKJ9_9CLOT</name>
<accession>A0ABW8SKJ9</accession>
<sequence length="169" mass="19761">MIIECTKKLAEAMKIKLKPYDATSTDSFYGWHANLFMFDRRKGILLMNNKTRYCIVLYGVKMEHFKKFDKIVIDVIKEIFLAEGLEADIVDRYIAKCGDVDYTKTHDRSVLGQMKDFYISISWQIEEYLPSENINLIELNKWVNSNLMCGSLNYANPIDLLREEFGSMD</sequence>
<evidence type="ECO:0000313" key="2">
    <source>
        <dbReference type="EMBL" id="MFL0196288.1"/>
    </source>
</evidence>
<proteinExistence type="predicted"/>
<evidence type="ECO:0000259" key="1">
    <source>
        <dbReference type="Pfam" id="PF22016"/>
    </source>
</evidence>
<protein>
    <submittedName>
        <fullName evidence="2">DUF6933 domain-containing protein</fullName>
    </submittedName>
</protein>
<comment type="caution">
    <text evidence="2">The sequence shown here is derived from an EMBL/GenBank/DDBJ whole genome shotgun (WGS) entry which is preliminary data.</text>
</comment>
<keyword evidence="3" id="KW-1185">Reference proteome</keyword>
<organism evidence="2 3">
    <name type="scientific">Candidatus Clostridium eludens</name>
    <dbReference type="NCBI Taxonomy" id="3381663"/>
    <lineage>
        <taxon>Bacteria</taxon>
        <taxon>Bacillati</taxon>
        <taxon>Bacillota</taxon>
        <taxon>Clostridia</taxon>
        <taxon>Eubacteriales</taxon>
        <taxon>Clostridiaceae</taxon>
        <taxon>Clostridium</taxon>
    </lineage>
</organism>
<dbReference type="EMBL" id="JBJHZX010000016">
    <property type="protein sequence ID" value="MFL0196288.1"/>
    <property type="molecule type" value="Genomic_DNA"/>
</dbReference>
<dbReference type="RefSeq" id="WP_406792394.1">
    <property type="nucleotide sequence ID" value="NZ_JBJHZX010000016.1"/>
</dbReference>
<evidence type="ECO:0000313" key="3">
    <source>
        <dbReference type="Proteomes" id="UP001623660"/>
    </source>
</evidence>
<dbReference type="Pfam" id="PF22016">
    <property type="entry name" value="DUF6933"/>
    <property type="match status" value="1"/>
</dbReference>
<feature type="domain" description="DUF6933" evidence="1">
    <location>
        <begin position="2"/>
        <end position="159"/>
    </location>
</feature>
<reference evidence="2 3" key="1">
    <citation type="submission" date="2024-11" db="EMBL/GenBank/DDBJ databases">
        <authorList>
            <person name="Heng Y.C."/>
            <person name="Lim A.C.H."/>
            <person name="Lee J.K.Y."/>
            <person name="Kittelmann S."/>
        </authorList>
    </citation>
    <scope>NUCLEOTIDE SEQUENCE [LARGE SCALE GENOMIC DNA]</scope>
    <source>
        <strain evidence="2 3">WILCCON 0269</strain>
    </source>
</reference>
<dbReference type="Proteomes" id="UP001623660">
    <property type="component" value="Unassembled WGS sequence"/>
</dbReference>
<dbReference type="InterPro" id="IPR053864">
    <property type="entry name" value="DUF6933"/>
</dbReference>
<gene>
    <name evidence="2" type="ORF">ACJDU8_12060</name>
</gene>